<feature type="compositionally biased region" description="Basic and acidic residues" evidence="1">
    <location>
        <begin position="53"/>
        <end position="62"/>
    </location>
</feature>
<dbReference type="AlphaFoldDB" id="A0A0B6Z1J5"/>
<organism evidence="2">
    <name type="scientific">Arion vulgaris</name>
    <dbReference type="NCBI Taxonomy" id="1028688"/>
    <lineage>
        <taxon>Eukaryota</taxon>
        <taxon>Metazoa</taxon>
        <taxon>Spiralia</taxon>
        <taxon>Lophotrochozoa</taxon>
        <taxon>Mollusca</taxon>
        <taxon>Gastropoda</taxon>
        <taxon>Heterobranchia</taxon>
        <taxon>Euthyneura</taxon>
        <taxon>Panpulmonata</taxon>
        <taxon>Eupulmonata</taxon>
        <taxon>Stylommatophora</taxon>
        <taxon>Helicina</taxon>
        <taxon>Arionoidea</taxon>
        <taxon>Arionidae</taxon>
        <taxon>Arion</taxon>
    </lineage>
</organism>
<feature type="compositionally biased region" description="Basic residues" evidence="1">
    <location>
        <begin position="35"/>
        <end position="49"/>
    </location>
</feature>
<dbReference type="EMBL" id="HACG01015523">
    <property type="protein sequence ID" value="CEK62388.1"/>
    <property type="molecule type" value="Transcribed_RNA"/>
</dbReference>
<feature type="compositionally biased region" description="Polar residues" evidence="1">
    <location>
        <begin position="1"/>
        <end position="21"/>
    </location>
</feature>
<protein>
    <submittedName>
        <fullName evidence="2">Uncharacterized protein</fullName>
    </submittedName>
</protein>
<feature type="non-terminal residue" evidence="2">
    <location>
        <position position="1"/>
    </location>
</feature>
<evidence type="ECO:0000313" key="2">
    <source>
        <dbReference type="EMBL" id="CEK62388.1"/>
    </source>
</evidence>
<evidence type="ECO:0000256" key="1">
    <source>
        <dbReference type="SAM" id="MobiDB-lite"/>
    </source>
</evidence>
<sequence>LLGHTEQQLEPSDINSEQNSNPAPPRERSQINNRQRSRRCHHNQRRHNQSSRFRSDTDRLAEVDNLPLL</sequence>
<feature type="region of interest" description="Disordered" evidence="1">
    <location>
        <begin position="1"/>
        <end position="69"/>
    </location>
</feature>
<gene>
    <name evidence="2" type="primary">ORF45046</name>
</gene>
<accession>A0A0B6Z1J5</accession>
<reference evidence="2" key="1">
    <citation type="submission" date="2014-12" db="EMBL/GenBank/DDBJ databases">
        <title>Insight into the proteome of Arion vulgaris.</title>
        <authorList>
            <person name="Aradska J."/>
            <person name="Bulat T."/>
            <person name="Smidak R."/>
            <person name="Sarate P."/>
            <person name="Gangsoo J."/>
            <person name="Sialana F."/>
            <person name="Bilban M."/>
            <person name="Lubec G."/>
        </authorList>
    </citation>
    <scope>NUCLEOTIDE SEQUENCE</scope>
    <source>
        <tissue evidence="2">Skin</tissue>
    </source>
</reference>
<proteinExistence type="predicted"/>
<name>A0A0B6Z1J5_9EUPU</name>